<keyword evidence="2" id="KW-1185">Reference proteome</keyword>
<organism evidence="1 2">
    <name type="scientific">Populus trichocarpa</name>
    <name type="common">Western balsam poplar</name>
    <name type="synonym">Populus balsamifera subsp. trichocarpa</name>
    <dbReference type="NCBI Taxonomy" id="3694"/>
    <lineage>
        <taxon>Eukaryota</taxon>
        <taxon>Viridiplantae</taxon>
        <taxon>Streptophyta</taxon>
        <taxon>Embryophyta</taxon>
        <taxon>Tracheophyta</taxon>
        <taxon>Spermatophyta</taxon>
        <taxon>Magnoliopsida</taxon>
        <taxon>eudicotyledons</taxon>
        <taxon>Gunneridae</taxon>
        <taxon>Pentapetalae</taxon>
        <taxon>rosids</taxon>
        <taxon>fabids</taxon>
        <taxon>Malpighiales</taxon>
        <taxon>Salicaceae</taxon>
        <taxon>Saliceae</taxon>
        <taxon>Populus</taxon>
    </lineage>
</organism>
<sequence>MFILLKRFKHSLLSPFNPYPAVKEYQATTVFLSSCSETTSAISKQPHVTYISTSAEPTKNTNPFPTISLCIHFPLFKSKSPAREAIIAVNVTEFGSNPYSLVSFPIMIITRNNCIPTFHISLRHFSFPKRIALRI</sequence>
<dbReference type="EMBL" id="CM009292">
    <property type="protein sequence ID" value="KAI9398674.1"/>
    <property type="molecule type" value="Genomic_DNA"/>
</dbReference>
<gene>
    <name evidence="1" type="ORF">POPTR_003G210301v4</name>
</gene>
<accession>A0ACC0TBJ0</accession>
<protein>
    <submittedName>
        <fullName evidence="1">Uncharacterized protein</fullName>
    </submittedName>
</protein>
<reference evidence="1 2" key="1">
    <citation type="journal article" date="2006" name="Science">
        <title>The genome of black cottonwood, Populus trichocarpa (Torr. &amp; Gray).</title>
        <authorList>
            <person name="Tuskan G.A."/>
            <person name="Difazio S."/>
            <person name="Jansson S."/>
            <person name="Bohlmann J."/>
            <person name="Grigoriev I."/>
            <person name="Hellsten U."/>
            <person name="Putnam N."/>
            <person name="Ralph S."/>
            <person name="Rombauts S."/>
            <person name="Salamov A."/>
            <person name="Schein J."/>
            <person name="Sterck L."/>
            <person name="Aerts A."/>
            <person name="Bhalerao R.R."/>
            <person name="Bhalerao R.P."/>
            <person name="Blaudez D."/>
            <person name="Boerjan W."/>
            <person name="Brun A."/>
            <person name="Brunner A."/>
            <person name="Busov V."/>
            <person name="Campbell M."/>
            <person name="Carlson J."/>
            <person name="Chalot M."/>
            <person name="Chapman J."/>
            <person name="Chen G.L."/>
            <person name="Cooper D."/>
            <person name="Coutinho P.M."/>
            <person name="Couturier J."/>
            <person name="Covert S."/>
            <person name="Cronk Q."/>
            <person name="Cunningham R."/>
            <person name="Davis J."/>
            <person name="Degroeve S."/>
            <person name="Dejardin A."/>
            <person name="Depamphilis C."/>
            <person name="Detter J."/>
            <person name="Dirks B."/>
            <person name="Dubchak I."/>
            <person name="Duplessis S."/>
            <person name="Ehlting J."/>
            <person name="Ellis B."/>
            <person name="Gendler K."/>
            <person name="Goodstein D."/>
            <person name="Gribskov M."/>
            <person name="Grimwood J."/>
            <person name="Groover A."/>
            <person name="Gunter L."/>
            <person name="Hamberger B."/>
            <person name="Heinze B."/>
            <person name="Helariutta Y."/>
            <person name="Henrissat B."/>
            <person name="Holligan D."/>
            <person name="Holt R."/>
            <person name="Huang W."/>
            <person name="Islam-Faridi N."/>
            <person name="Jones S."/>
            <person name="Jones-Rhoades M."/>
            <person name="Jorgensen R."/>
            <person name="Joshi C."/>
            <person name="Kangasjarvi J."/>
            <person name="Karlsson J."/>
            <person name="Kelleher C."/>
            <person name="Kirkpatrick R."/>
            <person name="Kirst M."/>
            <person name="Kohler A."/>
            <person name="Kalluri U."/>
            <person name="Larimer F."/>
            <person name="Leebens-Mack J."/>
            <person name="Leple J.C."/>
            <person name="Locascio P."/>
            <person name="Lou Y."/>
            <person name="Lucas S."/>
            <person name="Martin F."/>
            <person name="Montanini B."/>
            <person name="Napoli C."/>
            <person name="Nelson D.R."/>
            <person name="Nelson C."/>
            <person name="Nieminen K."/>
            <person name="Nilsson O."/>
            <person name="Pereda V."/>
            <person name="Peter G."/>
            <person name="Philippe R."/>
            <person name="Pilate G."/>
            <person name="Poliakov A."/>
            <person name="Razumovskaya J."/>
            <person name="Richardson P."/>
            <person name="Rinaldi C."/>
            <person name="Ritland K."/>
            <person name="Rouze P."/>
            <person name="Ryaboy D."/>
            <person name="Schmutz J."/>
            <person name="Schrader J."/>
            <person name="Segerman B."/>
            <person name="Shin H."/>
            <person name="Siddiqui A."/>
            <person name="Sterky F."/>
            <person name="Terry A."/>
            <person name="Tsai C.J."/>
            <person name="Uberbacher E."/>
            <person name="Unneberg P."/>
            <person name="Vahala J."/>
            <person name="Wall K."/>
            <person name="Wessler S."/>
            <person name="Yang G."/>
            <person name="Yin T."/>
            <person name="Douglas C."/>
            <person name="Marra M."/>
            <person name="Sandberg G."/>
            <person name="Van de Peer Y."/>
            <person name="Rokhsar D."/>
        </authorList>
    </citation>
    <scope>NUCLEOTIDE SEQUENCE [LARGE SCALE GENOMIC DNA]</scope>
    <source>
        <strain evidence="2">cv. Nisqually</strain>
    </source>
</reference>
<evidence type="ECO:0000313" key="1">
    <source>
        <dbReference type="EMBL" id="KAI9398674.1"/>
    </source>
</evidence>
<name>A0ACC0TBJ0_POPTR</name>
<proteinExistence type="predicted"/>
<evidence type="ECO:0000313" key="2">
    <source>
        <dbReference type="Proteomes" id="UP000006729"/>
    </source>
</evidence>
<dbReference type="Proteomes" id="UP000006729">
    <property type="component" value="Chromosome 3"/>
</dbReference>
<comment type="caution">
    <text evidence="1">The sequence shown here is derived from an EMBL/GenBank/DDBJ whole genome shotgun (WGS) entry which is preliminary data.</text>
</comment>